<keyword evidence="12" id="KW-1185">Reference proteome</keyword>
<sequence>MKQPLAGKNIMVTREATQALPLVHLLEAEGASCYRVPLLRFKAIINKKNHQQFLQLKEKADWLFFTSANAVCFFDHYVKTMGLTINQKIASVGEKTTSMLESYGYIIDFQPTVYRGDIMVKEFLHRYGKQKIALIVGSKSRPEIPQLLKKAEISFEKIVIYRTIKNTEVQPLLKQTVSKVDAVFFTSPSTVQAFQQFLTTQHFERIKEEVVAVAIGQTTATALEKAMFSDIISPDNFTIEDMVQCYINYMEKR</sequence>
<proteinExistence type="inferred from homology"/>
<dbReference type="CDD" id="cd06578">
    <property type="entry name" value="HemD"/>
    <property type="match status" value="1"/>
</dbReference>
<name>A0A1M7NV40_9BACI</name>
<dbReference type="AlphaFoldDB" id="A0A1M7NV40"/>
<dbReference type="PANTHER" id="PTHR38042:SF1">
    <property type="entry name" value="UROPORPHYRINOGEN-III SYNTHASE, CHLOROPLASTIC"/>
    <property type="match status" value="1"/>
</dbReference>
<dbReference type="Gene3D" id="3.40.50.10090">
    <property type="match status" value="2"/>
</dbReference>
<keyword evidence="4 9" id="KW-0456">Lyase</keyword>
<dbReference type="InterPro" id="IPR003754">
    <property type="entry name" value="4pyrrol_synth_uPrphyn_synth"/>
</dbReference>
<dbReference type="UniPathway" id="UPA00251">
    <property type="reaction ID" value="UER00320"/>
</dbReference>
<dbReference type="EC" id="4.2.1.75" evidence="3 9"/>
<evidence type="ECO:0000256" key="4">
    <source>
        <dbReference type="ARBA" id="ARBA00023239"/>
    </source>
</evidence>
<reference evidence="11 12" key="1">
    <citation type="submission" date="2016-11" db="EMBL/GenBank/DDBJ databases">
        <authorList>
            <person name="Jaros S."/>
            <person name="Januszkiewicz K."/>
            <person name="Wedrychowicz H."/>
        </authorList>
    </citation>
    <scope>NUCLEOTIDE SEQUENCE [LARGE SCALE GENOMIC DNA]</scope>
    <source>
        <strain evidence="11 12">CGMCC 1.10681</strain>
    </source>
</reference>
<evidence type="ECO:0000313" key="12">
    <source>
        <dbReference type="Proteomes" id="UP000184184"/>
    </source>
</evidence>
<dbReference type="InterPro" id="IPR036108">
    <property type="entry name" value="4pyrrol_syn_uPrphyn_synt_sf"/>
</dbReference>
<evidence type="ECO:0000256" key="6">
    <source>
        <dbReference type="ARBA" id="ARBA00037589"/>
    </source>
</evidence>
<dbReference type="SUPFAM" id="SSF69618">
    <property type="entry name" value="HemD-like"/>
    <property type="match status" value="1"/>
</dbReference>
<evidence type="ECO:0000313" key="11">
    <source>
        <dbReference type="EMBL" id="SHN08052.1"/>
    </source>
</evidence>
<accession>A0A1M7NV40</accession>
<dbReference type="GO" id="GO:0004852">
    <property type="term" value="F:uroporphyrinogen-III synthase activity"/>
    <property type="evidence" value="ECO:0007669"/>
    <property type="project" value="UniProtKB-UniRule"/>
</dbReference>
<dbReference type="Pfam" id="PF02602">
    <property type="entry name" value="HEM4"/>
    <property type="match status" value="1"/>
</dbReference>
<comment type="catalytic activity">
    <reaction evidence="8 9">
        <text>hydroxymethylbilane = uroporphyrinogen III + H2O</text>
        <dbReference type="Rhea" id="RHEA:18965"/>
        <dbReference type="ChEBI" id="CHEBI:15377"/>
        <dbReference type="ChEBI" id="CHEBI:57308"/>
        <dbReference type="ChEBI" id="CHEBI:57845"/>
        <dbReference type="EC" id="4.2.1.75"/>
    </reaction>
</comment>
<evidence type="ECO:0000256" key="1">
    <source>
        <dbReference type="ARBA" id="ARBA00004772"/>
    </source>
</evidence>
<keyword evidence="5 9" id="KW-0627">Porphyrin biosynthesis</keyword>
<feature type="domain" description="Tetrapyrrole biosynthesis uroporphyrinogen III synthase" evidence="10">
    <location>
        <begin position="22"/>
        <end position="244"/>
    </location>
</feature>
<organism evidence="11 12">
    <name type="scientific">Gracilibacillus kekensis</name>
    <dbReference type="NCBI Taxonomy" id="1027249"/>
    <lineage>
        <taxon>Bacteria</taxon>
        <taxon>Bacillati</taxon>
        <taxon>Bacillota</taxon>
        <taxon>Bacilli</taxon>
        <taxon>Bacillales</taxon>
        <taxon>Bacillaceae</taxon>
        <taxon>Gracilibacillus</taxon>
    </lineage>
</organism>
<dbReference type="GO" id="GO:0006780">
    <property type="term" value="P:uroporphyrinogen III biosynthetic process"/>
    <property type="evidence" value="ECO:0007669"/>
    <property type="project" value="UniProtKB-UniRule"/>
</dbReference>
<dbReference type="Proteomes" id="UP000184184">
    <property type="component" value="Unassembled WGS sequence"/>
</dbReference>
<dbReference type="OrthoDB" id="9815856at2"/>
<evidence type="ECO:0000256" key="3">
    <source>
        <dbReference type="ARBA" id="ARBA00013109"/>
    </source>
</evidence>
<dbReference type="STRING" id="1027249.SAMN05216179_1787"/>
<comment type="function">
    <text evidence="6 9">Catalyzes cyclization of the linear tetrapyrrole, hydroxymethylbilane, to the macrocyclic uroporphyrinogen III.</text>
</comment>
<evidence type="ECO:0000256" key="5">
    <source>
        <dbReference type="ARBA" id="ARBA00023244"/>
    </source>
</evidence>
<gene>
    <name evidence="11" type="ORF">SAMN05216179_1787</name>
</gene>
<comment type="similarity">
    <text evidence="2 9">Belongs to the uroporphyrinogen-III synthase family.</text>
</comment>
<evidence type="ECO:0000256" key="9">
    <source>
        <dbReference type="RuleBase" id="RU366031"/>
    </source>
</evidence>
<comment type="pathway">
    <text evidence="1 9">Porphyrin-containing compound metabolism; protoporphyrin-IX biosynthesis; coproporphyrinogen-III from 5-aminolevulinate: step 3/4.</text>
</comment>
<dbReference type="GO" id="GO:0006782">
    <property type="term" value="P:protoporphyrinogen IX biosynthetic process"/>
    <property type="evidence" value="ECO:0007669"/>
    <property type="project" value="UniProtKB-UniRule"/>
</dbReference>
<dbReference type="InterPro" id="IPR039793">
    <property type="entry name" value="UROS/Hem4"/>
</dbReference>
<evidence type="ECO:0000256" key="8">
    <source>
        <dbReference type="ARBA" id="ARBA00048617"/>
    </source>
</evidence>
<dbReference type="PANTHER" id="PTHR38042">
    <property type="entry name" value="UROPORPHYRINOGEN-III SYNTHASE, CHLOROPLASTIC"/>
    <property type="match status" value="1"/>
</dbReference>
<dbReference type="RefSeq" id="WP_073201507.1">
    <property type="nucleotide sequence ID" value="NZ_FRCZ01000003.1"/>
</dbReference>
<evidence type="ECO:0000256" key="2">
    <source>
        <dbReference type="ARBA" id="ARBA00008133"/>
    </source>
</evidence>
<protein>
    <recommendedName>
        <fullName evidence="7 9">Uroporphyrinogen-III synthase</fullName>
        <ecNumber evidence="3 9">4.2.1.75</ecNumber>
    </recommendedName>
</protein>
<dbReference type="EMBL" id="FRCZ01000003">
    <property type="protein sequence ID" value="SHN08052.1"/>
    <property type="molecule type" value="Genomic_DNA"/>
</dbReference>
<evidence type="ECO:0000259" key="10">
    <source>
        <dbReference type="Pfam" id="PF02602"/>
    </source>
</evidence>
<evidence type="ECO:0000256" key="7">
    <source>
        <dbReference type="ARBA" id="ARBA00040167"/>
    </source>
</evidence>